<protein>
    <submittedName>
        <fullName evidence="2">Pectin lyase fold protein</fullName>
    </submittedName>
</protein>
<dbReference type="Proteomes" id="UP000016160">
    <property type="component" value="Chromosome"/>
</dbReference>
<feature type="signal peptide" evidence="1">
    <location>
        <begin position="1"/>
        <end position="18"/>
    </location>
</feature>
<sequence>MKLIRLYFLSLSFIILFASCQETSKKVEQETVEVQEEFITVHTLSDFKKYIDKDGVKIKLAPGNYQIDQAESIRFIAITGNHSHYDLTGARFMVDTKLFSRTDLAKSDDGNSMYCAIEISGNHTTFEGLYIETYGGASGLQSKNKIFNIVGEHVVLKDVEVRTSGSNPWGYGYLYGLGGGDVRKMNGIRVGYPAKNVTLIGCKVHMRAMGHAIFLQGAENTLVEDCHVDGLLRTTDAILAETSGYGFDRDFYAQKPRHPHKKGYVEGTVIGLDGKILPDEIVSLSEDGIRLYPEYNGHPTLNTTIKDCTVFQMRRGICTGLNTSGDKVINCEVRDCVTTGYNVGNEDTVINSRANAKYGEAFGVPYTDAKNANVEIHILDSRNGMANSMLAKINGTGHNIVVKTSNDDFIPEDMVIKLSVWEGYGNYNPKATMHATAIKLENDTKAKVLTYSGTTNLEAESKGEVIDLTPEKD</sequence>
<gene>
    <name evidence="2" type="ORF">BN863_18590</name>
</gene>
<dbReference type="RefSeq" id="WP_038529834.1">
    <property type="nucleotide sequence ID" value="NZ_HG315671.1"/>
</dbReference>
<dbReference type="EMBL" id="HG315671">
    <property type="protein sequence ID" value="CDF79571.1"/>
    <property type="molecule type" value="Genomic_DNA"/>
</dbReference>
<feature type="chain" id="PRO_5004602700" evidence="1">
    <location>
        <begin position="19"/>
        <end position="473"/>
    </location>
</feature>
<dbReference type="InterPro" id="IPR011050">
    <property type="entry name" value="Pectin_lyase_fold/virulence"/>
</dbReference>
<keyword evidence="3" id="KW-1185">Reference proteome</keyword>
<name>T2KMA3_FORAG</name>
<dbReference type="HOGENOM" id="CLU_577082_0_0_10"/>
<dbReference type="AlphaFoldDB" id="T2KMA3"/>
<dbReference type="OrthoDB" id="1399014at2"/>
<dbReference type="GO" id="GO:0016829">
    <property type="term" value="F:lyase activity"/>
    <property type="evidence" value="ECO:0007669"/>
    <property type="project" value="UniProtKB-KW"/>
</dbReference>
<dbReference type="SUPFAM" id="SSF51126">
    <property type="entry name" value="Pectin lyase-like"/>
    <property type="match status" value="1"/>
</dbReference>
<accession>T2KMA3</accession>
<evidence type="ECO:0000256" key="1">
    <source>
        <dbReference type="SAM" id="SignalP"/>
    </source>
</evidence>
<dbReference type="PATRIC" id="fig|1347342.6.peg.1862"/>
<organism evidence="2 3">
    <name type="scientific">Formosa agariphila (strain DSM 15362 / KCTC 12365 / LMG 23005 / KMM 3901 / M-2Alg 35-1)</name>
    <dbReference type="NCBI Taxonomy" id="1347342"/>
    <lineage>
        <taxon>Bacteria</taxon>
        <taxon>Pseudomonadati</taxon>
        <taxon>Bacteroidota</taxon>
        <taxon>Flavobacteriia</taxon>
        <taxon>Flavobacteriales</taxon>
        <taxon>Flavobacteriaceae</taxon>
        <taxon>Formosa</taxon>
    </lineage>
</organism>
<proteinExistence type="predicted"/>
<reference evidence="2 3" key="1">
    <citation type="journal article" date="2013" name="Appl. Environ. Microbiol.">
        <title>The genome of the alga-associated marine flavobacterium Formosa agariphila KMM 3901T reveals a broad potential for degradation of algal polysaccharides.</title>
        <authorList>
            <person name="Mann A.J."/>
            <person name="Hahnke R.L."/>
            <person name="Huang S."/>
            <person name="Werner J."/>
            <person name="Xing P."/>
            <person name="Barbeyron T."/>
            <person name="Huettel B."/>
            <person name="Stueber K."/>
            <person name="Reinhardt R."/>
            <person name="Harder J."/>
            <person name="Gloeckner F.O."/>
            <person name="Amann R.I."/>
            <person name="Teeling H."/>
        </authorList>
    </citation>
    <scope>NUCLEOTIDE SEQUENCE [LARGE SCALE GENOMIC DNA]</scope>
    <source>
        <strain evidence="3">DSM 15362 / KCTC 12365 / LMG 23005 / KMM 3901</strain>
    </source>
</reference>
<dbReference type="InterPro" id="IPR012334">
    <property type="entry name" value="Pectin_lyas_fold"/>
</dbReference>
<dbReference type="PROSITE" id="PS51257">
    <property type="entry name" value="PROKAR_LIPOPROTEIN"/>
    <property type="match status" value="1"/>
</dbReference>
<evidence type="ECO:0000313" key="2">
    <source>
        <dbReference type="EMBL" id="CDF79571.1"/>
    </source>
</evidence>
<keyword evidence="1" id="KW-0732">Signal</keyword>
<dbReference type="Gene3D" id="2.160.20.10">
    <property type="entry name" value="Single-stranded right-handed beta-helix, Pectin lyase-like"/>
    <property type="match status" value="1"/>
</dbReference>
<keyword evidence="2" id="KW-0456">Lyase</keyword>
<evidence type="ECO:0000313" key="3">
    <source>
        <dbReference type="Proteomes" id="UP000016160"/>
    </source>
</evidence>